<dbReference type="EMBL" id="JBEGDP010000012">
    <property type="protein sequence ID" value="MEQ7847949.1"/>
    <property type="molecule type" value="Genomic_DNA"/>
</dbReference>
<dbReference type="RefSeq" id="WP_349804790.1">
    <property type="nucleotide sequence ID" value="NZ_JBEGDP010000012.1"/>
</dbReference>
<name>A0ABV1NZJ5_9ACTN</name>
<evidence type="ECO:0000259" key="2">
    <source>
        <dbReference type="PROSITE" id="PS51746"/>
    </source>
</evidence>
<dbReference type="InterPro" id="IPR036457">
    <property type="entry name" value="PPM-type-like_dom_sf"/>
</dbReference>
<sequence length="569" mass="59867">MDPFAHAGALADAYRAVDWSRSPVGDPSTWSPTLLQALETAWSSRFPITLIWGPELVLLYNEAYVALIGDKHPAALGERTRTVFPEAWDGIAPLLEQATRGEATWSADALIPLVRHGHLEDCYFTFSYSPVRSAAGVIEGVVDISVETTRQVVDARRLALLSELGIALSGSASATQVAQRAAEVLAGDPADLPALALRLPRSTPAAEAVDEAGAGAPVLPAAPSAPWDGDRPLLEPVDGGVLAWLPVRVTGARSERGGHLVVRLPPALAADPDHLAFLALVARAVERALDAVAVLEAERRAVADERRLSEVLQHSLLTPPAQPAGVAVAVRYEPAGEQASIGGDWYDAFVLPDGDLVVAIGDVAGHDRDAAALMGQARNLLRGIAYATQAAASRVLSLLDEALEGLGLDTTATAVVARLGPPVDHDGAQGRSLRWSNAGHPPPLLLGADGRVRLLDHRSDLLLGLDPAAARADHEVLLAPGDTLVMCTDGLVEHRRQPLDVGLGRLADLLHGQQDLDVETLCDRLVAGSERHTEDDVVVLVVRVQAGQGSESTAVRRVTSRPTGSSPSA</sequence>
<dbReference type="InterPro" id="IPR001932">
    <property type="entry name" value="PPM-type_phosphatase-like_dom"/>
</dbReference>
<reference evidence="3 4" key="1">
    <citation type="submission" date="2024-02" db="EMBL/GenBank/DDBJ databases">
        <title>Full genome sequence of Nocardioides kribbensis.</title>
        <authorList>
            <person name="Poletto B.L."/>
            <person name="Silva G."/>
            <person name="Galante D."/>
            <person name="Campos K.R."/>
            <person name="Santos M.B.N."/>
            <person name="Sacchi C.T."/>
        </authorList>
    </citation>
    <scope>NUCLEOTIDE SEQUENCE [LARGE SCALE GENOMIC DNA]</scope>
    <source>
        <strain evidence="3 4">O4R</strain>
    </source>
</reference>
<dbReference type="Pfam" id="PF08448">
    <property type="entry name" value="PAS_4"/>
    <property type="match status" value="1"/>
</dbReference>
<keyword evidence="4" id="KW-1185">Reference proteome</keyword>
<dbReference type="PROSITE" id="PS51746">
    <property type="entry name" value="PPM_2"/>
    <property type="match status" value="1"/>
</dbReference>
<accession>A0ABV1NZJ5</accession>
<evidence type="ECO:0000313" key="4">
    <source>
        <dbReference type="Proteomes" id="UP001482520"/>
    </source>
</evidence>
<dbReference type="InterPro" id="IPR052016">
    <property type="entry name" value="Bact_Sigma-Reg"/>
</dbReference>
<dbReference type="SMART" id="SM00331">
    <property type="entry name" value="PP2C_SIG"/>
    <property type="match status" value="1"/>
</dbReference>
<dbReference type="SUPFAM" id="SSF81606">
    <property type="entry name" value="PP2C-like"/>
    <property type="match status" value="1"/>
</dbReference>
<gene>
    <name evidence="3" type="ORF">V6R90_11735</name>
</gene>
<protein>
    <submittedName>
        <fullName evidence="3">SpoIIE family protein phosphatase</fullName>
    </submittedName>
</protein>
<evidence type="ECO:0000256" key="1">
    <source>
        <dbReference type="ARBA" id="ARBA00022801"/>
    </source>
</evidence>
<feature type="domain" description="PPM-type phosphatase" evidence="2">
    <location>
        <begin position="327"/>
        <end position="544"/>
    </location>
</feature>
<dbReference type="Proteomes" id="UP001482520">
    <property type="component" value="Unassembled WGS sequence"/>
</dbReference>
<dbReference type="Pfam" id="PF07228">
    <property type="entry name" value="SpoIIE"/>
    <property type="match status" value="1"/>
</dbReference>
<dbReference type="Gene3D" id="3.60.40.10">
    <property type="entry name" value="PPM-type phosphatase domain"/>
    <property type="match status" value="1"/>
</dbReference>
<keyword evidence="1" id="KW-0378">Hydrolase</keyword>
<dbReference type="InterPro" id="IPR013656">
    <property type="entry name" value="PAS_4"/>
</dbReference>
<proteinExistence type="predicted"/>
<dbReference type="PANTHER" id="PTHR43156:SF2">
    <property type="entry name" value="STAGE II SPORULATION PROTEIN E"/>
    <property type="match status" value="1"/>
</dbReference>
<evidence type="ECO:0000313" key="3">
    <source>
        <dbReference type="EMBL" id="MEQ7847949.1"/>
    </source>
</evidence>
<dbReference type="Gene3D" id="3.30.450.20">
    <property type="entry name" value="PAS domain"/>
    <property type="match status" value="1"/>
</dbReference>
<organism evidence="3 4">
    <name type="scientific">Nocardioides kribbensis</name>
    <dbReference type="NCBI Taxonomy" id="305517"/>
    <lineage>
        <taxon>Bacteria</taxon>
        <taxon>Bacillati</taxon>
        <taxon>Actinomycetota</taxon>
        <taxon>Actinomycetes</taxon>
        <taxon>Propionibacteriales</taxon>
        <taxon>Nocardioidaceae</taxon>
        <taxon>Nocardioides</taxon>
    </lineage>
</organism>
<comment type="caution">
    <text evidence="3">The sequence shown here is derived from an EMBL/GenBank/DDBJ whole genome shotgun (WGS) entry which is preliminary data.</text>
</comment>
<dbReference type="PANTHER" id="PTHR43156">
    <property type="entry name" value="STAGE II SPORULATION PROTEIN E-RELATED"/>
    <property type="match status" value="1"/>
</dbReference>